<keyword evidence="2" id="KW-0269">Exonuclease</keyword>
<keyword evidence="3" id="KW-1185">Reference proteome</keyword>
<dbReference type="Pfam" id="PF03372">
    <property type="entry name" value="Exo_endo_phos"/>
    <property type="match status" value="1"/>
</dbReference>
<dbReference type="Gene3D" id="3.60.10.10">
    <property type="entry name" value="Endonuclease/exonuclease/phosphatase"/>
    <property type="match status" value="1"/>
</dbReference>
<dbReference type="GO" id="GO:0006506">
    <property type="term" value="P:GPI anchor biosynthetic process"/>
    <property type="evidence" value="ECO:0007669"/>
    <property type="project" value="TreeGrafter"/>
</dbReference>
<dbReference type="STRING" id="571298.SAMN04488026_103213"/>
<proteinExistence type="predicted"/>
<dbReference type="RefSeq" id="WP_093157810.1">
    <property type="nucleotide sequence ID" value="NZ_FNEK01000032.1"/>
</dbReference>
<dbReference type="AlphaFoldDB" id="A0A1G8ZEZ7"/>
<dbReference type="EMBL" id="FNEK01000032">
    <property type="protein sequence ID" value="SDK13672.1"/>
    <property type="molecule type" value="Genomic_DNA"/>
</dbReference>
<dbReference type="Proteomes" id="UP000199382">
    <property type="component" value="Unassembled WGS sequence"/>
</dbReference>
<organism evidence="2 3">
    <name type="scientific">Aliiruegeria lutimaris</name>
    <dbReference type="NCBI Taxonomy" id="571298"/>
    <lineage>
        <taxon>Bacteria</taxon>
        <taxon>Pseudomonadati</taxon>
        <taxon>Pseudomonadota</taxon>
        <taxon>Alphaproteobacteria</taxon>
        <taxon>Rhodobacterales</taxon>
        <taxon>Roseobacteraceae</taxon>
        <taxon>Aliiruegeria</taxon>
    </lineage>
</organism>
<reference evidence="2 3" key="1">
    <citation type="submission" date="2016-10" db="EMBL/GenBank/DDBJ databases">
        <authorList>
            <person name="de Groot N.N."/>
        </authorList>
    </citation>
    <scope>NUCLEOTIDE SEQUENCE [LARGE SCALE GENOMIC DNA]</scope>
    <source>
        <strain evidence="2 3">DSM 25294</strain>
    </source>
</reference>
<evidence type="ECO:0000259" key="1">
    <source>
        <dbReference type="Pfam" id="PF03372"/>
    </source>
</evidence>
<dbReference type="SUPFAM" id="SSF56219">
    <property type="entry name" value="DNase I-like"/>
    <property type="match status" value="1"/>
</dbReference>
<accession>A0A1G8ZEZ7</accession>
<evidence type="ECO:0000313" key="2">
    <source>
        <dbReference type="EMBL" id="SDK13672.1"/>
    </source>
</evidence>
<dbReference type="OrthoDB" id="9813425at2"/>
<sequence>MAKGLRLASYNIQKAVGVDFRRDPGRIIDVINMLQADLVALQEVDKRLGERPSVLCRRMIEAETDFRIAPLSRNEVSLGWHGNAVLVHRDHDILATGHIELPGLEPRGAVRVDIATAEGPVAVVGAHLGLVRNFRRLQLETIRGHLDDAPSRTVVLGDFNEWSVERGLEPLDADYQVISPGNSFHAARPIASLDRFALGRKVALRDAGVEEGALASRASDHLPVWADIELAPAEPGVPALPTFESSISLSLGTQQWWNTFRGG</sequence>
<dbReference type="InterPro" id="IPR036691">
    <property type="entry name" value="Endo/exonu/phosph_ase_sf"/>
</dbReference>
<protein>
    <submittedName>
        <fullName evidence="2">Metal-dependent hydrolase, endonuclease/exonuclease/phosphatase family</fullName>
    </submittedName>
</protein>
<dbReference type="InterPro" id="IPR051916">
    <property type="entry name" value="GPI-anchor_lipid_remodeler"/>
</dbReference>
<feature type="domain" description="Endonuclease/exonuclease/phosphatase" evidence="1">
    <location>
        <begin position="8"/>
        <end position="221"/>
    </location>
</feature>
<evidence type="ECO:0000313" key="3">
    <source>
        <dbReference type="Proteomes" id="UP000199382"/>
    </source>
</evidence>
<keyword evidence="2" id="KW-0255">Endonuclease</keyword>
<dbReference type="GO" id="GO:0016020">
    <property type="term" value="C:membrane"/>
    <property type="evidence" value="ECO:0007669"/>
    <property type="project" value="GOC"/>
</dbReference>
<keyword evidence="2" id="KW-0378">Hydrolase</keyword>
<dbReference type="PANTHER" id="PTHR14859">
    <property type="entry name" value="CALCOFLUOR WHITE HYPERSENSITIVE PROTEIN PRECURSOR"/>
    <property type="match status" value="1"/>
</dbReference>
<dbReference type="GO" id="GO:0004519">
    <property type="term" value="F:endonuclease activity"/>
    <property type="evidence" value="ECO:0007669"/>
    <property type="project" value="UniProtKB-KW"/>
</dbReference>
<dbReference type="PANTHER" id="PTHR14859:SF15">
    <property type="entry name" value="ENDONUCLEASE_EXONUCLEASE_PHOSPHATASE DOMAIN-CONTAINING PROTEIN"/>
    <property type="match status" value="1"/>
</dbReference>
<name>A0A1G8ZEZ7_9RHOB</name>
<gene>
    <name evidence="2" type="ORF">SAMN04488026_103213</name>
</gene>
<dbReference type="InterPro" id="IPR005135">
    <property type="entry name" value="Endo/exonuclease/phosphatase"/>
</dbReference>
<keyword evidence="2" id="KW-0540">Nuclease</keyword>
<dbReference type="GO" id="GO:0004527">
    <property type="term" value="F:exonuclease activity"/>
    <property type="evidence" value="ECO:0007669"/>
    <property type="project" value="UniProtKB-KW"/>
</dbReference>